<proteinExistence type="predicted"/>
<dbReference type="Proteomes" id="UP001556367">
    <property type="component" value="Unassembled WGS sequence"/>
</dbReference>
<sequence>LCFVAGSRVVDAFKEIDAKRPANVSVAPRVPLLDIGAIEWMGELDLPPKSMFFEEHFSMCLCSSA</sequence>
<name>A0ABR3JN61_9AGAR</name>
<feature type="non-terminal residue" evidence="1">
    <location>
        <position position="1"/>
    </location>
</feature>
<dbReference type="EMBL" id="JASNQZ010000005">
    <property type="protein sequence ID" value="KAL0957260.1"/>
    <property type="molecule type" value="Genomic_DNA"/>
</dbReference>
<comment type="caution">
    <text evidence="1">The sequence shown here is derived from an EMBL/GenBank/DDBJ whole genome shotgun (WGS) entry which is preliminary data.</text>
</comment>
<evidence type="ECO:0000313" key="2">
    <source>
        <dbReference type="Proteomes" id="UP001556367"/>
    </source>
</evidence>
<organism evidence="1 2">
    <name type="scientific">Hohenbuehelia grisea</name>
    <dbReference type="NCBI Taxonomy" id="104357"/>
    <lineage>
        <taxon>Eukaryota</taxon>
        <taxon>Fungi</taxon>
        <taxon>Dikarya</taxon>
        <taxon>Basidiomycota</taxon>
        <taxon>Agaricomycotina</taxon>
        <taxon>Agaricomycetes</taxon>
        <taxon>Agaricomycetidae</taxon>
        <taxon>Agaricales</taxon>
        <taxon>Pleurotineae</taxon>
        <taxon>Pleurotaceae</taxon>
        <taxon>Hohenbuehelia</taxon>
    </lineage>
</organism>
<gene>
    <name evidence="1" type="ORF">HGRIS_001074</name>
</gene>
<protein>
    <submittedName>
        <fullName evidence="1">Uncharacterized protein</fullName>
    </submittedName>
</protein>
<accession>A0ABR3JN61</accession>
<evidence type="ECO:0000313" key="1">
    <source>
        <dbReference type="EMBL" id="KAL0957260.1"/>
    </source>
</evidence>
<reference evidence="2" key="1">
    <citation type="submission" date="2024-06" db="EMBL/GenBank/DDBJ databases">
        <title>Multi-omics analyses provide insights into the biosynthesis of the anticancer antibiotic pleurotin in Hohenbuehelia grisea.</title>
        <authorList>
            <person name="Weaver J.A."/>
            <person name="Alberti F."/>
        </authorList>
    </citation>
    <scope>NUCLEOTIDE SEQUENCE [LARGE SCALE GENOMIC DNA]</scope>
    <source>
        <strain evidence="2">T-177</strain>
    </source>
</reference>
<keyword evidence="2" id="KW-1185">Reference proteome</keyword>